<proteinExistence type="predicted"/>
<evidence type="ECO:0000256" key="1">
    <source>
        <dbReference type="PIRSR" id="PIRSR007531-1"/>
    </source>
</evidence>
<evidence type="ECO:0000256" key="2">
    <source>
        <dbReference type="PIRSR" id="PIRSR007531-2"/>
    </source>
</evidence>
<dbReference type="Gene3D" id="3.40.50.300">
    <property type="entry name" value="P-loop containing nucleotide triphosphate hydrolases"/>
    <property type="match status" value="1"/>
</dbReference>
<keyword evidence="4" id="KW-1185">Reference proteome</keyword>
<dbReference type="InterPro" id="IPR012853">
    <property type="entry name" value="CPT"/>
</dbReference>
<evidence type="ECO:0000313" key="4">
    <source>
        <dbReference type="Proteomes" id="UP001196509"/>
    </source>
</evidence>
<dbReference type="GO" id="GO:0016740">
    <property type="term" value="F:transferase activity"/>
    <property type="evidence" value="ECO:0007669"/>
    <property type="project" value="InterPro"/>
</dbReference>
<dbReference type="AlphaFoldDB" id="A0AAE2ZRG5"/>
<protein>
    <recommendedName>
        <fullName evidence="5">Chloramphenicol 3-O phosphotransferase</fullName>
    </recommendedName>
</protein>
<accession>A0AAE2ZRG5</accession>
<name>A0AAE2ZRG5_9HYPH</name>
<evidence type="ECO:0008006" key="5">
    <source>
        <dbReference type="Google" id="ProtNLM"/>
    </source>
</evidence>
<dbReference type="InterPro" id="IPR027417">
    <property type="entry name" value="P-loop_NTPase"/>
</dbReference>
<dbReference type="SUPFAM" id="SSF52540">
    <property type="entry name" value="P-loop containing nucleoside triphosphate hydrolases"/>
    <property type="match status" value="1"/>
</dbReference>
<dbReference type="Pfam" id="PF07931">
    <property type="entry name" value="CPT"/>
    <property type="match status" value="1"/>
</dbReference>
<dbReference type="Proteomes" id="UP001196509">
    <property type="component" value="Unassembled WGS sequence"/>
</dbReference>
<feature type="binding site" evidence="2">
    <location>
        <begin position="15"/>
        <end position="22"/>
    </location>
    <ligand>
        <name>ATP</name>
        <dbReference type="ChEBI" id="CHEBI:30616"/>
    </ligand>
</feature>
<dbReference type="PIRSF" id="PIRSF007531">
    <property type="entry name" value="CPT"/>
    <property type="match status" value="1"/>
</dbReference>
<reference evidence="3" key="1">
    <citation type="submission" date="2021-08" db="EMBL/GenBank/DDBJ databases">
        <title>Hoeflea bacterium WL0058 sp. nov., isolated from the sediment.</title>
        <authorList>
            <person name="Wang L."/>
            <person name="Zhang D."/>
        </authorList>
    </citation>
    <scope>NUCLEOTIDE SEQUENCE</scope>
    <source>
        <strain evidence="3">WL0058</strain>
    </source>
</reference>
<dbReference type="GO" id="GO:0005524">
    <property type="term" value="F:ATP binding"/>
    <property type="evidence" value="ECO:0007669"/>
    <property type="project" value="InterPro"/>
</dbReference>
<dbReference type="RefSeq" id="WP_220231376.1">
    <property type="nucleotide sequence ID" value="NZ_JAICBX010000007.1"/>
</dbReference>
<sequence length="220" mass="23989">MSNSMQWPDVILVNGPSSAGKSTLCRALRARTPHPYLCAGFDDFIGFSAPRYYMGAGHVEGTPDSDELLLDGDFTEQGVRMINISADAEPPCVVARFGPVFRRLLDSMAPAVRALVDGGNSVIFDHVLHDKRSYESCMHAFEGLKVFRVGVHCPLEVLEARERARGDRVIGRARGLVDVVHTFCSYEAEVDTGAMDARACADKVVADLSSIRLDDRNDGA</sequence>
<feature type="active site" evidence="1">
    <location>
        <position position="42"/>
    </location>
</feature>
<organism evidence="3 4">
    <name type="scientific">Flavimaribacter sediminis</name>
    <dbReference type="NCBI Taxonomy" id="2865987"/>
    <lineage>
        <taxon>Bacteria</taxon>
        <taxon>Pseudomonadati</taxon>
        <taxon>Pseudomonadota</taxon>
        <taxon>Alphaproteobacteria</taxon>
        <taxon>Hyphomicrobiales</taxon>
        <taxon>Rhizobiaceae</taxon>
        <taxon>Flavimaribacter</taxon>
    </lineage>
</organism>
<gene>
    <name evidence="3" type="ORF">K1W69_25880</name>
</gene>
<evidence type="ECO:0000313" key="3">
    <source>
        <dbReference type="EMBL" id="MBW8640649.1"/>
    </source>
</evidence>
<comment type="caution">
    <text evidence="3">The sequence shown here is derived from an EMBL/GenBank/DDBJ whole genome shotgun (WGS) entry which is preliminary data.</text>
</comment>
<dbReference type="EMBL" id="JAICBX010000007">
    <property type="protein sequence ID" value="MBW8640649.1"/>
    <property type="molecule type" value="Genomic_DNA"/>
</dbReference>